<dbReference type="InterPro" id="IPR050213">
    <property type="entry name" value="GST_superfamily"/>
</dbReference>
<evidence type="ECO:0000259" key="6">
    <source>
        <dbReference type="PROSITE" id="PS50404"/>
    </source>
</evidence>
<dbReference type="SUPFAM" id="SSF52833">
    <property type="entry name" value="Thioredoxin-like"/>
    <property type="match status" value="1"/>
</dbReference>
<dbReference type="GO" id="GO:0006749">
    <property type="term" value="P:glutathione metabolic process"/>
    <property type="evidence" value="ECO:0007669"/>
    <property type="project" value="TreeGrafter"/>
</dbReference>
<dbReference type="OMA" id="CCAPMAR"/>
<evidence type="ECO:0000256" key="5">
    <source>
        <dbReference type="ARBA" id="ARBA00047960"/>
    </source>
</evidence>
<dbReference type="EC" id="2.5.1.18" evidence="3"/>
<dbReference type="Gene3D" id="1.20.1050.10">
    <property type="match status" value="1"/>
</dbReference>
<organism evidence="7 8">
    <name type="scientific">Echinococcus multilocularis</name>
    <name type="common">Fox tapeworm</name>
    <dbReference type="NCBI Taxonomy" id="6211"/>
    <lineage>
        <taxon>Eukaryota</taxon>
        <taxon>Metazoa</taxon>
        <taxon>Spiralia</taxon>
        <taxon>Lophotrochozoa</taxon>
        <taxon>Platyhelminthes</taxon>
        <taxon>Cestoda</taxon>
        <taxon>Eucestoda</taxon>
        <taxon>Cyclophyllidea</taxon>
        <taxon>Taeniidae</taxon>
        <taxon>Echinococcus</taxon>
    </lineage>
</organism>
<comment type="similarity">
    <text evidence="2">Belongs to the GST superfamily. Mu family.</text>
</comment>
<proteinExistence type="inferred from homology"/>
<evidence type="ECO:0000256" key="4">
    <source>
        <dbReference type="ARBA" id="ARBA00022679"/>
    </source>
</evidence>
<dbReference type="InterPro" id="IPR036282">
    <property type="entry name" value="Glutathione-S-Trfase_C_sf"/>
</dbReference>
<dbReference type="PANTHER" id="PTHR11571:SF222">
    <property type="entry name" value="GLUTATHIONE TRANSFERASE"/>
    <property type="match status" value="1"/>
</dbReference>
<evidence type="ECO:0000313" key="8">
    <source>
        <dbReference type="Proteomes" id="UP000017246"/>
    </source>
</evidence>
<dbReference type="OrthoDB" id="4951845at2759"/>
<dbReference type="STRING" id="6211.A0A068Y0T5"/>
<evidence type="ECO:0000256" key="3">
    <source>
        <dbReference type="ARBA" id="ARBA00012452"/>
    </source>
</evidence>
<name>A0A068Y0T5_ECHMU</name>
<feature type="domain" description="GST N-terminal" evidence="6">
    <location>
        <begin position="1"/>
        <end position="84"/>
    </location>
</feature>
<sequence length="193" mass="22296">MLPALGYWKIRGVNMPFLILPATLTTFRFCLACRAMSSSVEVPGSEFLMGLDFPNLLYYIDGDLKLNQSGAVLEYISDKHNMSGRRRRTVLHMLQYEIVDLRTSFTMTCYNLNFEKMKPGFMETLKQKLSNFEVYLGEKEWLTGDENLPALRDYISSKTFRARPCCAPMARRQFDDYLFCCGVATFALYRSFA</sequence>
<dbReference type="Proteomes" id="UP000017246">
    <property type="component" value="Unassembled WGS sequence"/>
</dbReference>
<protein>
    <recommendedName>
        <fullName evidence="3">glutathione transferase</fullName>
        <ecNumber evidence="3">2.5.1.18</ecNumber>
    </recommendedName>
</protein>
<keyword evidence="8" id="KW-1185">Reference proteome</keyword>
<dbReference type="AlphaFoldDB" id="A0A068Y0T5"/>
<dbReference type="InterPro" id="IPR036249">
    <property type="entry name" value="Thioredoxin-like_sf"/>
</dbReference>
<dbReference type="InterPro" id="IPR004045">
    <property type="entry name" value="Glutathione_S-Trfase_N"/>
</dbReference>
<comment type="function">
    <text evidence="1">Conjugation of reduced glutathione to a wide number of exogenous and endogenous hydrophobic electrophiles.</text>
</comment>
<gene>
    <name evidence="7" type="ORF">EmuJ_000538500</name>
</gene>
<dbReference type="GO" id="GO:0004364">
    <property type="term" value="F:glutathione transferase activity"/>
    <property type="evidence" value="ECO:0007669"/>
    <property type="project" value="UniProtKB-EC"/>
</dbReference>
<evidence type="ECO:0000313" key="7">
    <source>
        <dbReference type="EMBL" id="CDS38090.2"/>
    </source>
</evidence>
<dbReference type="eggNOG" id="KOG1695">
    <property type="taxonomic scope" value="Eukaryota"/>
</dbReference>
<reference evidence="7" key="2">
    <citation type="submission" date="2015-11" db="EMBL/GenBank/DDBJ databases">
        <authorList>
            <person name="Zhang Y."/>
            <person name="Guo Z."/>
        </authorList>
    </citation>
    <scope>NUCLEOTIDE SEQUENCE</scope>
</reference>
<dbReference type="SUPFAM" id="SSF47616">
    <property type="entry name" value="GST C-terminal domain-like"/>
    <property type="match status" value="1"/>
</dbReference>
<reference evidence="7" key="1">
    <citation type="journal article" date="2013" name="Nature">
        <title>The genomes of four tapeworm species reveal adaptations to parasitism.</title>
        <authorList>
            <person name="Tsai I.J."/>
            <person name="Zarowiecki M."/>
            <person name="Holroyd N."/>
            <person name="Garciarrubio A."/>
            <person name="Sanchez-Flores A."/>
            <person name="Brooks K.L."/>
            <person name="Tracey A."/>
            <person name="Bobes R.J."/>
            <person name="Fragoso G."/>
            <person name="Sciutto E."/>
            <person name="Aslett M."/>
            <person name="Beasley H."/>
            <person name="Bennett H.M."/>
            <person name="Cai J."/>
            <person name="Camicia F."/>
            <person name="Clark R."/>
            <person name="Cucher M."/>
            <person name="De Silva N."/>
            <person name="Day T.A."/>
            <person name="Deplazes P."/>
            <person name="Estrada K."/>
            <person name="Fernandez C."/>
            <person name="Holland P.W."/>
            <person name="Hou J."/>
            <person name="Hu S."/>
            <person name="Huckvale T."/>
            <person name="Hung S.S."/>
            <person name="Kamenetzky L."/>
            <person name="Keane J.A."/>
            <person name="Kiss F."/>
            <person name="Koziol U."/>
            <person name="Lambert O."/>
            <person name="Liu K."/>
            <person name="Luo X."/>
            <person name="Luo Y."/>
            <person name="Macchiaroli N."/>
            <person name="Nichol S."/>
            <person name="Paps J."/>
            <person name="Parkinson J."/>
            <person name="Pouchkina-Stantcheva N."/>
            <person name="Riddiford N."/>
            <person name="Rosenzvit M."/>
            <person name="Salinas G."/>
            <person name="Wasmuth J.D."/>
            <person name="Zamanian M."/>
            <person name="Zheng Y."/>
            <person name="Cai X."/>
            <person name="Soberon X."/>
            <person name="Olson P.D."/>
            <person name="Laclette J.P."/>
            <person name="Brehm K."/>
            <person name="Berriman M."/>
            <person name="Garciarrubio A."/>
            <person name="Bobes R.J."/>
            <person name="Fragoso G."/>
            <person name="Sanchez-Flores A."/>
            <person name="Estrada K."/>
            <person name="Cevallos M.A."/>
            <person name="Morett E."/>
            <person name="Gonzalez V."/>
            <person name="Portillo T."/>
            <person name="Ochoa-Leyva A."/>
            <person name="Jose M.V."/>
            <person name="Sciutto E."/>
            <person name="Landa A."/>
            <person name="Jimenez L."/>
            <person name="Valdes V."/>
            <person name="Carrero J.C."/>
            <person name="Larralde C."/>
            <person name="Morales-Montor J."/>
            <person name="Limon-Lason J."/>
            <person name="Soberon X."/>
            <person name="Laclette J.P."/>
        </authorList>
    </citation>
    <scope>NUCLEOTIDE SEQUENCE [LARGE SCALE GENOMIC DNA]</scope>
</reference>
<evidence type="ECO:0000256" key="1">
    <source>
        <dbReference type="ARBA" id="ARBA00003701"/>
    </source>
</evidence>
<accession>A0A068Y0T5</accession>
<dbReference type="PANTHER" id="PTHR11571">
    <property type="entry name" value="GLUTATHIONE S-TRANSFERASE"/>
    <property type="match status" value="1"/>
</dbReference>
<dbReference type="Gene3D" id="3.40.30.10">
    <property type="entry name" value="Glutaredoxin"/>
    <property type="match status" value="1"/>
</dbReference>
<keyword evidence="4 7" id="KW-0808">Transferase</keyword>
<dbReference type="PROSITE" id="PS50404">
    <property type="entry name" value="GST_NTER"/>
    <property type="match status" value="1"/>
</dbReference>
<evidence type="ECO:0000256" key="2">
    <source>
        <dbReference type="ARBA" id="ARBA00005861"/>
    </source>
</evidence>
<comment type="catalytic activity">
    <reaction evidence="5">
        <text>RX + glutathione = an S-substituted glutathione + a halide anion + H(+)</text>
        <dbReference type="Rhea" id="RHEA:16437"/>
        <dbReference type="ChEBI" id="CHEBI:15378"/>
        <dbReference type="ChEBI" id="CHEBI:16042"/>
        <dbReference type="ChEBI" id="CHEBI:17792"/>
        <dbReference type="ChEBI" id="CHEBI:57925"/>
        <dbReference type="ChEBI" id="CHEBI:90779"/>
        <dbReference type="EC" id="2.5.1.18"/>
    </reaction>
</comment>
<dbReference type="EMBL" id="LN902847">
    <property type="protein sequence ID" value="CDS38090.2"/>
    <property type="molecule type" value="Genomic_DNA"/>
</dbReference>